<protein>
    <recommendedName>
        <fullName evidence="1">Heterokaryon incompatibility domain-containing protein</fullName>
    </recommendedName>
</protein>
<dbReference type="EMBL" id="CP069031">
    <property type="protein sequence ID" value="QRC99251.1"/>
    <property type="molecule type" value="Genomic_DNA"/>
</dbReference>
<gene>
    <name evidence="2" type="ORF">JI435_304730</name>
</gene>
<dbReference type="Proteomes" id="UP000663193">
    <property type="component" value="Chromosome 9"/>
</dbReference>
<feature type="domain" description="Heterokaryon incompatibility" evidence="1">
    <location>
        <begin position="60"/>
        <end position="213"/>
    </location>
</feature>
<organism evidence="2 3">
    <name type="scientific">Phaeosphaeria nodorum (strain SN15 / ATCC MYA-4574 / FGSC 10173)</name>
    <name type="common">Glume blotch fungus</name>
    <name type="synonym">Parastagonospora nodorum</name>
    <dbReference type="NCBI Taxonomy" id="321614"/>
    <lineage>
        <taxon>Eukaryota</taxon>
        <taxon>Fungi</taxon>
        <taxon>Dikarya</taxon>
        <taxon>Ascomycota</taxon>
        <taxon>Pezizomycotina</taxon>
        <taxon>Dothideomycetes</taxon>
        <taxon>Pleosporomycetidae</taxon>
        <taxon>Pleosporales</taxon>
        <taxon>Pleosporineae</taxon>
        <taxon>Phaeosphaeriaceae</taxon>
        <taxon>Parastagonospora</taxon>
    </lineage>
</organism>
<accession>A0A7U2F5X8</accession>
<proteinExistence type="predicted"/>
<evidence type="ECO:0000313" key="3">
    <source>
        <dbReference type="Proteomes" id="UP000663193"/>
    </source>
</evidence>
<dbReference type="PANTHER" id="PTHR24148:SF64">
    <property type="entry name" value="HETEROKARYON INCOMPATIBILITY DOMAIN-CONTAINING PROTEIN"/>
    <property type="match status" value="1"/>
</dbReference>
<dbReference type="AlphaFoldDB" id="A0A7U2F5X8"/>
<reference evidence="3" key="1">
    <citation type="journal article" date="2021" name="BMC Genomics">
        <title>Chromosome-level genome assembly and manually-curated proteome of model necrotroph Parastagonospora nodorum Sn15 reveals a genome-wide trove of candidate effector homologs, and redundancy of virulence-related functions within an accessory chromosome.</title>
        <authorList>
            <person name="Bertazzoni S."/>
            <person name="Jones D.A.B."/>
            <person name="Phan H.T."/>
            <person name="Tan K.-C."/>
            <person name="Hane J.K."/>
        </authorList>
    </citation>
    <scope>NUCLEOTIDE SEQUENCE [LARGE SCALE GENOMIC DNA]</scope>
    <source>
        <strain evidence="3">SN15 / ATCC MYA-4574 / FGSC 10173)</strain>
    </source>
</reference>
<sequence>STIFLFDMSTYEPGDNSVYTYKPLPDHHNTRLLHLQPGLPGEPLYDSLAITNLDNCGCTYEAVSYAWGSSAKPQYISLDSRKLAITESLFTALQRFRSAQSARVLWADAVCIDQANDIERSSQVNMMGEIYRGAASVLVWLGHEEDSHVQGVLGGICKFLEDGAERHDYYWHESQVQTFEGEQVLFDPNKGDIAGLISMCACDWFGRGWILQEVALAHTAIIHWGHARCSFDMFAAALIEAGSIEYYEPMLNRPVLNRGLLISAIRKTQQNIDFMVPFSALLGYSRHQEFTNVKDRVYGLLGLQTVESIHTGGVTFVVPDYSLSDKACFQQVAEKILIEGKDLSFLSRVRHVPDMHTDWPSWVPQWNK</sequence>
<name>A0A7U2F5X8_PHANO</name>
<dbReference type="InterPro" id="IPR052895">
    <property type="entry name" value="HetReg/Transcr_Mod"/>
</dbReference>
<dbReference type="VEuPathDB" id="FungiDB:JI435_304730"/>
<dbReference type="OrthoDB" id="2157530at2759"/>
<dbReference type="InterPro" id="IPR010730">
    <property type="entry name" value="HET"/>
</dbReference>
<feature type="non-terminal residue" evidence="2">
    <location>
        <position position="368"/>
    </location>
</feature>
<keyword evidence="3" id="KW-1185">Reference proteome</keyword>
<dbReference type="Pfam" id="PF06985">
    <property type="entry name" value="HET"/>
    <property type="match status" value="1"/>
</dbReference>
<dbReference type="PANTHER" id="PTHR24148">
    <property type="entry name" value="ANKYRIN REPEAT DOMAIN-CONTAINING PROTEIN 39 HOMOLOG-RELATED"/>
    <property type="match status" value="1"/>
</dbReference>
<evidence type="ECO:0000259" key="1">
    <source>
        <dbReference type="Pfam" id="PF06985"/>
    </source>
</evidence>
<evidence type="ECO:0000313" key="2">
    <source>
        <dbReference type="EMBL" id="QRC99251.1"/>
    </source>
</evidence>